<sequence length="36" mass="4299">MGLYINEQSIRKLRTVFYYDKVFNISELSVDVETVK</sequence>
<dbReference type="AlphaFoldDB" id="A0A1H3VXM8"/>
<evidence type="ECO:0000313" key="1">
    <source>
        <dbReference type="EMBL" id="SDZ79557.1"/>
    </source>
</evidence>
<accession>A0A1H3VXM8</accession>
<organism evidence="1 2">
    <name type="scientific">Pedobacter hartonius</name>
    <dbReference type="NCBI Taxonomy" id="425514"/>
    <lineage>
        <taxon>Bacteria</taxon>
        <taxon>Pseudomonadati</taxon>
        <taxon>Bacteroidota</taxon>
        <taxon>Sphingobacteriia</taxon>
        <taxon>Sphingobacteriales</taxon>
        <taxon>Sphingobacteriaceae</taxon>
        <taxon>Pedobacter</taxon>
    </lineage>
</organism>
<dbReference type="EMBL" id="FNRA01000001">
    <property type="protein sequence ID" value="SDZ79557.1"/>
    <property type="molecule type" value="Genomic_DNA"/>
</dbReference>
<evidence type="ECO:0000313" key="2">
    <source>
        <dbReference type="Proteomes" id="UP000198850"/>
    </source>
</evidence>
<name>A0A1H3VXM8_9SPHI</name>
<reference evidence="1 2" key="1">
    <citation type="submission" date="2016-10" db="EMBL/GenBank/DDBJ databases">
        <authorList>
            <person name="de Groot N.N."/>
        </authorList>
    </citation>
    <scope>NUCLEOTIDE SEQUENCE [LARGE SCALE GENOMIC DNA]</scope>
    <source>
        <strain evidence="1 2">DSM 19033</strain>
    </source>
</reference>
<keyword evidence="2" id="KW-1185">Reference proteome</keyword>
<protein>
    <submittedName>
        <fullName evidence="1">Uncharacterized protein</fullName>
    </submittedName>
</protein>
<dbReference type="Proteomes" id="UP000198850">
    <property type="component" value="Unassembled WGS sequence"/>
</dbReference>
<gene>
    <name evidence="1" type="ORF">SAMN05443550_1013</name>
</gene>
<proteinExistence type="predicted"/>